<dbReference type="Proteomes" id="UP000510886">
    <property type="component" value="Chromosome"/>
</dbReference>
<protein>
    <submittedName>
        <fullName evidence="2">GNAT family N-acetyltransferase</fullName>
    </submittedName>
</protein>
<dbReference type="PANTHER" id="PTHR31435:SF10">
    <property type="entry name" value="BSR4717 PROTEIN"/>
    <property type="match status" value="1"/>
</dbReference>
<dbReference type="InterPro" id="IPR016181">
    <property type="entry name" value="Acyl_CoA_acyltransferase"/>
</dbReference>
<dbReference type="EMBL" id="CP047418">
    <property type="protein sequence ID" value="QLL78717.1"/>
    <property type="molecule type" value="Genomic_DNA"/>
</dbReference>
<sequence length="94" mass="10606">MDYQWQTDVFTAFSPAHEALGKITYQDMPATPHPTYLITQVWVDPAHRGQGIAGQLTTAFLAEVRQRTGYVIPQCPYAKAFIAKHPEFQDLIAK</sequence>
<gene>
    <name evidence="2" type="ORF">GTO87_09040</name>
</gene>
<dbReference type="RefSeq" id="WP_180848901.1">
    <property type="nucleotide sequence ID" value="NZ_CP047418.1"/>
</dbReference>
<dbReference type="Pfam" id="PF14542">
    <property type="entry name" value="Acetyltransf_CG"/>
    <property type="match status" value="1"/>
</dbReference>
<dbReference type="KEGG" id="lsw:GTO87_09040"/>
<proteinExistence type="predicted"/>
<dbReference type="InterPro" id="IPR045057">
    <property type="entry name" value="Gcn5-rel_NAT"/>
</dbReference>
<evidence type="ECO:0000313" key="3">
    <source>
        <dbReference type="Proteomes" id="UP000510886"/>
    </source>
</evidence>
<dbReference type="CDD" id="cd04301">
    <property type="entry name" value="NAT_SF"/>
    <property type="match status" value="1"/>
</dbReference>
<dbReference type="GO" id="GO:0016740">
    <property type="term" value="F:transferase activity"/>
    <property type="evidence" value="ECO:0007669"/>
    <property type="project" value="UniProtKB-KW"/>
</dbReference>
<dbReference type="PROSITE" id="PS51729">
    <property type="entry name" value="GNAT_YJDJ"/>
    <property type="match status" value="1"/>
</dbReference>
<dbReference type="PANTHER" id="PTHR31435">
    <property type="entry name" value="PROTEIN NATD1"/>
    <property type="match status" value="1"/>
</dbReference>
<dbReference type="AlphaFoldDB" id="A0A7H9EN44"/>
<evidence type="ECO:0000259" key="1">
    <source>
        <dbReference type="PROSITE" id="PS51729"/>
    </source>
</evidence>
<evidence type="ECO:0000313" key="2">
    <source>
        <dbReference type="EMBL" id="QLL78717.1"/>
    </source>
</evidence>
<dbReference type="SUPFAM" id="SSF55729">
    <property type="entry name" value="Acyl-CoA N-acyltransferases (Nat)"/>
    <property type="match status" value="1"/>
</dbReference>
<reference evidence="2 3" key="1">
    <citation type="submission" date="2020-01" db="EMBL/GenBank/DDBJ databases">
        <title>Complete and circular genome sequences of six lactobacillus isolates from horses.</title>
        <authorList>
            <person name="Hassan H.M."/>
        </authorList>
    </citation>
    <scope>NUCLEOTIDE SEQUENCE [LARGE SCALE GENOMIC DNA]</scope>
    <source>
        <strain evidence="2 3">1A</strain>
    </source>
</reference>
<organism evidence="2 3">
    <name type="scientific">Ligilactobacillus saerimneri</name>
    <dbReference type="NCBI Taxonomy" id="228229"/>
    <lineage>
        <taxon>Bacteria</taxon>
        <taxon>Bacillati</taxon>
        <taxon>Bacillota</taxon>
        <taxon>Bacilli</taxon>
        <taxon>Lactobacillales</taxon>
        <taxon>Lactobacillaceae</taxon>
        <taxon>Ligilactobacillus</taxon>
    </lineage>
</organism>
<dbReference type="Gene3D" id="3.40.630.30">
    <property type="match status" value="1"/>
</dbReference>
<dbReference type="InterPro" id="IPR031165">
    <property type="entry name" value="GNAT_YJDJ"/>
</dbReference>
<accession>A0A7H9EN44</accession>
<name>A0A7H9EN44_9LACO</name>
<keyword evidence="2" id="KW-0808">Transferase</keyword>
<feature type="domain" description="N-acetyltransferase" evidence="1">
    <location>
        <begin position="2"/>
        <end position="93"/>
    </location>
</feature>